<organism evidence="1 2">
    <name type="scientific">Aestuariibaculum suncheonense</name>
    <dbReference type="NCBI Taxonomy" id="1028745"/>
    <lineage>
        <taxon>Bacteria</taxon>
        <taxon>Pseudomonadati</taxon>
        <taxon>Bacteroidota</taxon>
        <taxon>Flavobacteriia</taxon>
        <taxon>Flavobacteriales</taxon>
        <taxon>Flavobacteriaceae</taxon>
    </lineage>
</organism>
<protein>
    <submittedName>
        <fullName evidence="1">Uncharacterized protein</fullName>
    </submittedName>
</protein>
<dbReference type="EMBL" id="JACVXC010000003">
    <property type="protein sequence ID" value="MBD0835487.1"/>
    <property type="molecule type" value="Genomic_DNA"/>
</dbReference>
<reference evidence="1" key="2">
    <citation type="submission" date="2020-09" db="EMBL/GenBank/DDBJ databases">
        <authorList>
            <person name="Wu Z."/>
        </authorList>
    </citation>
    <scope>NUCLEOTIDE SEQUENCE</scope>
    <source>
        <strain evidence="1">SC17</strain>
    </source>
</reference>
<sequence length="80" mass="9819">MNEIKIIWIRDVHRTLKSLNPCTTPHITISKTRTSEMLQNSYEFFRSKNYTKYFEVSQLVLVSRYENKTWDWEHRIDLTH</sequence>
<dbReference type="Proteomes" id="UP000602057">
    <property type="component" value="Unassembled WGS sequence"/>
</dbReference>
<name>A0A8J6UBI3_9FLAO</name>
<dbReference type="RefSeq" id="WP_188215983.1">
    <property type="nucleotide sequence ID" value="NZ_BAABGH010000005.1"/>
</dbReference>
<comment type="caution">
    <text evidence="1">The sequence shown here is derived from an EMBL/GenBank/DDBJ whole genome shotgun (WGS) entry which is preliminary data.</text>
</comment>
<dbReference type="AlphaFoldDB" id="A0A8J6UBI3"/>
<accession>A0A8J6UBI3</accession>
<reference evidence="1" key="1">
    <citation type="journal article" date="2013" name="Int. J. Syst. Evol. Microbiol.">
        <title>Aestuariibaculum suncheonense gen. nov., sp. nov., a marine bacterium of the family Flavobacteriaceae isolated from a tidal flat and emended descriptions of the genera Gaetbulibacter and Tamlana.</title>
        <authorList>
            <person name="Jeong S.H."/>
            <person name="Park M.S."/>
            <person name="Jin H.M."/>
            <person name="Lee K."/>
            <person name="Park W."/>
            <person name="Jeon C.O."/>
        </authorList>
    </citation>
    <scope>NUCLEOTIDE SEQUENCE</scope>
    <source>
        <strain evidence="1">SC17</strain>
    </source>
</reference>
<proteinExistence type="predicted"/>
<evidence type="ECO:0000313" key="2">
    <source>
        <dbReference type="Proteomes" id="UP000602057"/>
    </source>
</evidence>
<gene>
    <name evidence="1" type="ORF">ICJ84_08575</name>
</gene>
<keyword evidence="2" id="KW-1185">Reference proteome</keyword>
<evidence type="ECO:0000313" key="1">
    <source>
        <dbReference type="EMBL" id="MBD0835487.1"/>
    </source>
</evidence>
<dbReference type="Gene3D" id="3.90.1140.10">
    <property type="entry name" value="Cyclic phosphodiesterase"/>
    <property type="match status" value="1"/>
</dbReference>